<feature type="compositionally biased region" description="Basic and acidic residues" evidence="1">
    <location>
        <begin position="66"/>
        <end position="84"/>
    </location>
</feature>
<keyword evidence="3" id="KW-1185">Reference proteome</keyword>
<feature type="compositionally biased region" description="Basic and acidic residues" evidence="1">
    <location>
        <begin position="131"/>
        <end position="147"/>
    </location>
</feature>
<feature type="compositionally biased region" description="Polar residues" evidence="1">
    <location>
        <begin position="118"/>
        <end position="129"/>
    </location>
</feature>
<evidence type="ECO:0000256" key="1">
    <source>
        <dbReference type="SAM" id="MobiDB-lite"/>
    </source>
</evidence>
<dbReference type="EMBL" id="JADBGQ010000006">
    <property type="protein sequence ID" value="KAG5392516.1"/>
    <property type="molecule type" value="Genomic_DNA"/>
</dbReference>
<feature type="compositionally biased region" description="Basic residues" evidence="1">
    <location>
        <begin position="325"/>
        <end position="334"/>
    </location>
</feature>
<name>A0ABQ7M3K1_BRACM</name>
<organism evidence="2 3">
    <name type="scientific">Brassica rapa subsp. trilocularis</name>
    <dbReference type="NCBI Taxonomy" id="1813537"/>
    <lineage>
        <taxon>Eukaryota</taxon>
        <taxon>Viridiplantae</taxon>
        <taxon>Streptophyta</taxon>
        <taxon>Embryophyta</taxon>
        <taxon>Tracheophyta</taxon>
        <taxon>Spermatophyta</taxon>
        <taxon>Magnoliopsida</taxon>
        <taxon>eudicotyledons</taxon>
        <taxon>Gunneridae</taxon>
        <taxon>Pentapetalae</taxon>
        <taxon>rosids</taxon>
        <taxon>malvids</taxon>
        <taxon>Brassicales</taxon>
        <taxon>Brassicaceae</taxon>
        <taxon>Brassiceae</taxon>
        <taxon>Brassica</taxon>
    </lineage>
</organism>
<protein>
    <recommendedName>
        <fullName evidence="4">Zinc knuckle CX2CX4HX4C domain-containing protein</fullName>
    </recommendedName>
</protein>
<feature type="compositionally biased region" description="Basic and acidic residues" evidence="1">
    <location>
        <begin position="101"/>
        <end position="117"/>
    </location>
</feature>
<feature type="region of interest" description="Disordered" evidence="1">
    <location>
        <begin position="183"/>
        <end position="334"/>
    </location>
</feature>
<evidence type="ECO:0008006" key="4">
    <source>
        <dbReference type="Google" id="ProtNLM"/>
    </source>
</evidence>
<feature type="region of interest" description="Disordered" evidence="1">
    <location>
        <begin position="346"/>
        <end position="393"/>
    </location>
</feature>
<dbReference type="Proteomes" id="UP000823674">
    <property type="component" value="Chromosome A06"/>
</dbReference>
<feature type="region of interest" description="Disordered" evidence="1">
    <location>
        <begin position="66"/>
        <end position="169"/>
    </location>
</feature>
<evidence type="ECO:0000313" key="2">
    <source>
        <dbReference type="EMBL" id="KAG5392516.1"/>
    </source>
</evidence>
<feature type="compositionally biased region" description="Basic and acidic residues" evidence="1">
    <location>
        <begin position="235"/>
        <end position="256"/>
    </location>
</feature>
<accession>A0ABQ7M3K1</accession>
<feature type="compositionally biased region" description="Polar residues" evidence="1">
    <location>
        <begin position="383"/>
        <end position="393"/>
    </location>
</feature>
<comment type="caution">
    <text evidence="2">The sequence shown here is derived from an EMBL/GenBank/DDBJ whole genome shotgun (WGS) entry which is preliminary data.</text>
</comment>
<feature type="compositionally biased region" description="Basic and acidic residues" evidence="1">
    <location>
        <begin position="276"/>
        <end position="293"/>
    </location>
</feature>
<gene>
    <name evidence="2" type="primary">A06g501900.1_BraROA</name>
    <name evidence="2" type="ORF">IGI04_022479</name>
</gene>
<feature type="compositionally biased region" description="Polar residues" evidence="1">
    <location>
        <begin position="183"/>
        <end position="193"/>
    </location>
</feature>
<proteinExistence type="predicted"/>
<reference evidence="2 3" key="1">
    <citation type="submission" date="2021-03" db="EMBL/GenBank/DDBJ databases">
        <authorList>
            <person name="King G.J."/>
            <person name="Bancroft I."/>
            <person name="Baten A."/>
            <person name="Bloomfield J."/>
            <person name="Borpatragohain P."/>
            <person name="He Z."/>
            <person name="Irish N."/>
            <person name="Irwin J."/>
            <person name="Liu K."/>
            <person name="Mauleon R.P."/>
            <person name="Moore J."/>
            <person name="Morris R."/>
            <person name="Ostergaard L."/>
            <person name="Wang B."/>
            <person name="Wells R."/>
        </authorList>
    </citation>
    <scope>NUCLEOTIDE SEQUENCE [LARGE SCALE GENOMIC DNA]</scope>
    <source>
        <strain evidence="2">R-o-18</strain>
        <tissue evidence="2">Leaf</tissue>
    </source>
</reference>
<feature type="compositionally biased region" description="Polar residues" evidence="1">
    <location>
        <begin position="85"/>
        <end position="99"/>
    </location>
</feature>
<sequence>MDIELPTDDIIEVEFEYIKIEKHCFTCFSLFHEEVECPQRAHNAPPPKDRILGITQSIALQRIEAEKRRHDDRRGYRRPEDFRSTTRTHATNYSQTGRVRSTAERYQHRDADYRRDQSILSRTARSNSGYRRADEPTMQYRRVEKSRLSSGSSVPHNGPSNRPTGDEITGNIPVMQQVVNQHGGSQMDFTPTRNLRDRLSAPGDEVMPQAPIPLLEVTPARNLQSRIEVPPANREGTHSGSRERRSALERIAEPTSRKPPSFESGRLQIAEDLVGGEDHPDHESGEEQDREPVRVPAALRFSDNTAVSSRRVGHSIPLAPQSKSVGKRKVSARKRISRSPLQTLIQRKPTATRSTTSTRRKLAERNHKVVKRTTGAEQHNHQTKSGSSGCCSL</sequence>
<feature type="compositionally biased region" description="Polar residues" evidence="1">
    <location>
        <begin position="148"/>
        <end position="163"/>
    </location>
</feature>
<evidence type="ECO:0000313" key="3">
    <source>
        <dbReference type="Proteomes" id="UP000823674"/>
    </source>
</evidence>